<dbReference type="Pfam" id="PF08637">
    <property type="entry name" value="NCA2"/>
    <property type="match status" value="1"/>
</dbReference>
<reference evidence="7 8" key="1">
    <citation type="submission" date="2014-02" db="EMBL/GenBank/DDBJ databases">
        <title>The Genome Sequence of Trichophyton rubrum (morphotype soudanense) CBS 452.61.</title>
        <authorList>
            <consortium name="The Broad Institute Genomics Platform"/>
            <person name="Cuomo C.A."/>
            <person name="White T.C."/>
            <person name="Graser Y."/>
            <person name="Martinez-Rossi N."/>
            <person name="Heitman J."/>
            <person name="Young S.K."/>
            <person name="Zeng Q."/>
            <person name="Gargeya S."/>
            <person name="Abouelleil A."/>
            <person name="Alvarado L."/>
            <person name="Chapman S.B."/>
            <person name="Gainer-Dewar J."/>
            <person name="Goldberg J."/>
            <person name="Griggs A."/>
            <person name="Gujja S."/>
            <person name="Hansen M."/>
            <person name="Howarth C."/>
            <person name="Imamovic A."/>
            <person name="Larimer J."/>
            <person name="Martinez D."/>
            <person name="Murphy C."/>
            <person name="Pearson M.D."/>
            <person name="Persinoti G."/>
            <person name="Poon T."/>
            <person name="Priest M."/>
            <person name="Roberts A.D."/>
            <person name="Saif S."/>
            <person name="Shea T.D."/>
            <person name="Sykes S.N."/>
            <person name="Wortman J."/>
            <person name="Nusbaum C."/>
            <person name="Birren B."/>
        </authorList>
    </citation>
    <scope>NUCLEOTIDE SEQUENCE [LARGE SCALE GENOMIC DNA]</scope>
    <source>
        <strain evidence="7 8">CBS 452.61</strain>
    </source>
</reference>
<evidence type="ECO:0000256" key="1">
    <source>
        <dbReference type="ARBA" id="ARBA00004225"/>
    </source>
</evidence>
<dbReference type="PANTHER" id="PTHR28234">
    <property type="entry name" value="NUCLEAR CONTROL OF ATPASE PROTEIN 2"/>
    <property type="match status" value="1"/>
</dbReference>
<dbReference type="GO" id="GO:0005741">
    <property type="term" value="C:mitochondrial outer membrane"/>
    <property type="evidence" value="ECO:0007669"/>
    <property type="project" value="TreeGrafter"/>
</dbReference>
<evidence type="ECO:0000256" key="6">
    <source>
        <dbReference type="SAM" id="MobiDB-lite"/>
    </source>
</evidence>
<accession>A0A022Y8H8</accession>
<dbReference type="PANTHER" id="PTHR28234:SF1">
    <property type="entry name" value="NUCLEAR CONTROL OF ATPASE PROTEIN 2"/>
    <property type="match status" value="1"/>
</dbReference>
<dbReference type="HOGENOM" id="CLU_008227_1_0_1"/>
<dbReference type="AlphaFoldDB" id="A0A022Y8H8"/>
<evidence type="ECO:0000256" key="3">
    <source>
        <dbReference type="ARBA" id="ARBA00022989"/>
    </source>
</evidence>
<feature type="region of interest" description="Disordered" evidence="6">
    <location>
        <begin position="330"/>
        <end position="353"/>
    </location>
</feature>
<evidence type="ECO:0000256" key="2">
    <source>
        <dbReference type="ARBA" id="ARBA00022692"/>
    </source>
</evidence>
<sequence>MSLIGDHVRRLDAYVDRLQLRGLAEAGVETSQLREAAAARTREITTTTTTTTTTQDARTARRTGRAQEDLGSVHPPLLAAARALSGGCTLKSARVLDHLRRVHRLQQVIQTAETRYTEDEDKEEGDGDYNAPAREYTTSLLWLVASKATVQTFAAVMSSMVDETVPLSDGIWYWDEVLGSAFYSGLYTLQTAPARWAGYLISLYRTIRQTGSNHNNVRHARRGSTAEDLSVGSGLHDGTTLMARWRAFYRLVHRSVSARPVSSSQARELVLSPFQLARSRARASRSGLRRLREMTACAVGLLMEEGLLFDVADEDETIITPAIITPDAGVGAGASTGLDPTPSSSKKHDNPDEWRDLVSRTTVLMQTVLQHVNNLDTDLTGFEDNVFSTVGSGIRAMEESLVATTEGTAGTGRSPNPTDQAYLVIQLLIDVLEHHLPRQQKQSRLLARSYARPSRLVRYWPAALALLLSSSTVLNILTSRRAELLTWLRELGSTVSDFWTNWIIEPLTRLVGTIRHDEKSEVALMSKNSLDADFSSLERMVVDFVCTRPSQDLGLASSHPDALDLIRQGVRQGDLTPVLRAYERDLQRPFIGAIRGDLVTALLIQIQKTKVDVEVAISGINSILKSQELVFAFIGLTPSILVSYATVQWAAGLLGSRRGLRQGQRRSEIVRSLRTVNQILMSSLPSQTGVLSYKDHGLLICEAETLRQRAERVLPGAIYHEFHEDLNDLLNVRAGIAHQMKVVDQIRWTYSKWIYS</sequence>
<evidence type="ECO:0000313" key="8">
    <source>
        <dbReference type="Proteomes" id="UP000023623"/>
    </source>
</evidence>
<dbReference type="InterPro" id="IPR013946">
    <property type="entry name" value="NCA2-like"/>
</dbReference>
<name>A0A022Y8H8_TRISD</name>
<feature type="region of interest" description="Disordered" evidence="6">
    <location>
        <begin position="47"/>
        <end position="68"/>
    </location>
</feature>
<evidence type="ECO:0000313" key="7">
    <source>
        <dbReference type="EMBL" id="EZF78948.1"/>
    </source>
</evidence>
<keyword evidence="8" id="KW-1185">Reference proteome</keyword>
<feature type="compositionally biased region" description="Low complexity" evidence="6">
    <location>
        <begin position="47"/>
        <end position="57"/>
    </location>
</feature>
<gene>
    <name evidence="7" type="ORF">H105_00083</name>
</gene>
<organism evidence="7 8">
    <name type="scientific">Trichophyton soudanense CBS 452.61</name>
    <dbReference type="NCBI Taxonomy" id="1215331"/>
    <lineage>
        <taxon>Eukaryota</taxon>
        <taxon>Fungi</taxon>
        <taxon>Dikarya</taxon>
        <taxon>Ascomycota</taxon>
        <taxon>Pezizomycotina</taxon>
        <taxon>Eurotiomycetes</taxon>
        <taxon>Eurotiomycetidae</taxon>
        <taxon>Onygenales</taxon>
        <taxon>Arthrodermataceae</taxon>
        <taxon>Trichophyton</taxon>
    </lineage>
</organism>
<evidence type="ECO:0008006" key="9">
    <source>
        <dbReference type="Google" id="ProtNLM"/>
    </source>
</evidence>
<evidence type="ECO:0000256" key="5">
    <source>
        <dbReference type="ARBA" id="ARBA00023136"/>
    </source>
</evidence>
<dbReference type="Proteomes" id="UP000023623">
    <property type="component" value="Unassembled WGS sequence"/>
</dbReference>
<keyword evidence="5" id="KW-0472">Membrane</keyword>
<dbReference type="OrthoDB" id="413313at2759"/>
<proteinExistence type="predicted"/>
<keyword evidence="3" id="KW-1133">Transmembrane helix</keyword>
<keyword evidence="2" id="KW-0812">Transmembrane</keyword>
<evidence type="ECO:0000256" key="4">
    <source>
        <dbReference type="ARBA" id="ARBA00023128"/>
    </source>
</evidence>
<keyword evidence="4" id="KW-0496">Mitochondrion</keyword>
<comment type="subcellular location">
    <subcellularLocation>
        <location evidence="1">Mitochondrion membrane</location>
        <topology evidence="1">Multi-pass membrane protein</topology>
    </subcellularLocation>
</comment>
<protein>
    <recommendedName>
        <fullName evidence="9">ATP synthase regulation protein NCA2</fullName>
    </recommendedName>
</protein>
<dbReference type="EMBL" id="KK208712">
    <property type="protein sequence ID" value="EZF78948.1"/>
    <property type="molecule type" value="Genomic_DNA"/>
</dbReference>